<evidence type="ECO:0000256" key="1">
    <source>
        <dbReference type="SAM" id="SignalP"/>
    </source>
</evidence>
<dbReference type="InterPro" id="IPR017853">
    <property type="entry name" value="GH"/>
</dbReference>
<sequence length="351" mass="38593">MKSQIFGALGLLASFAVAAPAPSELPRLVLYYQTTHDAQGRPISMLPLITEKNIALTHLIICSFHINKGGVIHLNDYPPHFPLFKTAWEEIQLMKKAGVKVMGMVGGAAAGSFNSETLDGNATTFEYYYGQLRDSIIEYGLEGMDLDVEQPMSQDGITRLVRRLRADFGPDFIITLAPVSTALASGGNLSGFNYKTLEITDGSDIDFYNAQFYNGWGDMSSIYNFDRIISNGWDPKKILAGQVTTPANGYGFVSPSRLNATIVELRAKYGEIGGIMGWEYFNSKPGDTSQPWLWAQVMTAILRPNLVPQLTITRSTAEKLMRAWHQSVKPGSEMSVALAPPNVDYMAMINA</sequence>
<keyword evidence="3" id="KW-0378">Hydrolase</keyword>
<gene>
    <name evidence="3" type="ORF">B0T16DRAFT_436136</name>
</gene>
<dbReference type="AlphaFoldDB" id="A0AA39YAK0"/>
<evidence type="ECO:0000313" key="3">
    <source>
        <dbReference type="EMBL" id="KAK0649078.1"/>
    </source>
</evidence>
<dbReference type="InterPro" id="IPR001223">
    <property type="entry name" value="Glyco_hydro18_cat"/>
</dbReference>
<dbReference type="EMBL" id="JAULSV010000003">
    <property type="protein sequence ID" value="KAK0649078.1"/>
    <property type="molecule type" value="Genomic_DNA"/>
</dbReference>
<dbReference type="SUPFAM" id="SSF51445">
    <property type="entry name" value="(Trans)glycosidases"/>
    <property type="match status" value="1"/>
</dbReference>
<dbReference type="PROSITE" id="PS51910">
    <property type="entry name" value="GH18_2"/>
    <property type="match status" value="1"/>
</dbReference>
<keyword evidence="4" id="KW-1185">Reference proteome</keyword>
<evidence type="ECO:0000313" key="4">
    <source>
        <dbReference type="Proteomes" id="UP001174936"/>
    </source>
</evidence>
<reference evidence="3" key="1">
    <citation type="submission" date="2023-06" db="EMBL/GenBank/DDBJ databases">
        <title>Genome-scale phylogeny and comparative genomics of the fungal order Sordariales.</title>
        <authorList>
            <consortium name="Lawrence Berkeley National Laboratory"/>
            <person name="Hensen N."/>
            <person name="Bonometti L."/>
            <person name="Westerberg I."/>
            <person name="Brannstrom I.O."/>
            <person name="Guillou S."/>
            <person name="Cros-Aarteil S."/>
            <person name="Calhoun S."/>
            <person name="Haridas S."/>
            <person name="Kuo A."/>
            <person name="Mondo S."/>
            <person name="Pangilinan J."/>
            <person name="Riley R."/>
            <person name="Labutti K."/>
            <person name="Andreopoulos B."/>
            <person name="Lipzen A."/>
            <person name="Chen C."/>
            <person name="Yanf M."/>
            <person name="Daum C."/>
            <person name="Ng V."/>
            <person name="Clum A."/>
            <person name="Steindorff A."/>
            <person name="Ohm R."/>
            <person name="Martin F."/>
            <person name="Silar P."/>
            <person name="Natvig D."/>
            <person name="Lalanne C."/>
            <person name="Gautier V."/>
            <person name="Ament-Velasquez S.L."/>
            <person name="Kruys A."/>
            <person name="Hutchinson M.I."/>
            <person name="Powell A.J."/>
            <person name="Barry K."/>
            <person name="Miller A.N."/>
            <person name="Grigoriev I.V."/>
            <person name="Debuchy R."/>
            <person name="Gladieux P."/>
            <person name="Thoren M.H."/>
            <person name="Johannesson H."/>
        </authorList>
    </citation>
    <scope>NUCLEOTIDE SEQUENCE</scope>
    <source>
        <strain evidence="3">SMH2532-1</strain>
    </source>
</reference>
<dbReference type="GO" id="GO:0005576">
    <property type="term" value="C:extracellular region"/>
    <property type="evidence" value="ECO:0007669"/>
    <property type="project" value="TreeGrafter"/>
</dbReference>
<dbReference type="GO" id="GO:0005975">
    <property type="term" value="P:carbohydrate metabolic process"/>
    <property type="evidence" value="ECO:0007669"/>
    <property type="project" value="InterPro"/>
</dbReference>
<dbReference type="PANTHER" id="PTHR45708:SF60">
    <property type="entry name" value="III CHITINASE, PUTATIVE (AFU_ORTHOLOGUE AFUA_5G03850)-RELATED"/>
    <property type="match status" value="1"/>
</dbReference>
<name>A0AA39YAK0_9PEZI</name>
<evidence type="ECO:0000259" key="2">
    <source>
        <dbReference type="PROSITE" id="PS51910"/>
    </source>
</evidence>
<keyword evidence="1" id="KW-0732">Signal</keyword>
<dbReference type="Gene3D" id="3.20.20.80">
    <property type="entry name" value="Glycosidases"/>
    <property type="match status" value="1"/>
</dbReference>
<dbReference type="InterPro" id="IPR050542">
    <property type="entry name" value="Glycosyl_Hydrlase18_Chitinase"/>
</dbReference>
<comment type="caution">
    <text evidence="3">The sequence shown here is derived from an EMBL/GenBank/DDBJ whole genome shotgun (WGS) entry which is preliminary data.</text>
</comment>
<protein>
    <submittedName>
        <fullName evidence="3">Glycoside hydrolase family 18 protein</fullName>
    </submittedName>
</protein>
<dbReference type="Proteomes" id="UP001174936">
    <property type="component" value="Unassembled WGS sequence"/>
</dbReference>
<dbReference type="Pfam" id="PF00704">
    <property type="entry name" value="Glyco_hydro_18"/>
    <property type="match status" value="1"/>
</dbReference>
<feature type="signal peptide" evidence="1">
    <location>
        <begin position="1"/>
        <end position="18"/>
    </location>
</feature>
<dbReference type="PANTHER" id="PTHR45708">
    <property type="entry name" value="ENDOCHITINASE"/>
    <property type="match status" value="1"/>
</dbReference>
<proteinExistence type="predicted"/>
<accession>A0AA39YAK0</accession>
<dbReference type="GO" id="GO:0004568">
    <property type="term" value="F:chitinase activity"/>
    <property type="evidence" value="ECO:0007669"/>
    <property type="project" value="TreeGrafter"/>
</dbReference>
<dbReference type="CDD" id="cd06546">
    <property type="entry name" value="GH18_CTS3_chitinase"/>
    <property type="match status" value="1"/>
</dbReference>
<feature type="chain" id="PRO_5041359746" evidence="1">
    <location>
        <begin position="19"/>
        <end position="351"/>
    </location>
</feature>
<feature type="domain" description="GH18" evidence="2">
    <location>
        <begin position="26"/>
        <end position="305"/>
    </location>
</feature>
<organism evidence="3 4">
    <name type="scientific">Cercophora newfieldiana</name>
    <dbReference type="NCBI Taxonomy" id="92897"/>
    <lineage>
        <taxon>Eukaryota</taxon>
        <taxon>Fungi</taxon>
        <taxon>Dikarya</taxon>
        <taxon>Ascomycota</taxon>
        <taxon>Pezizomycotina</taxon>
        <taxon>Sordariomycetes</taxon>
        <taxon>Sordariomycetidae</taxon>
        <taxon>Sordariales</taxon>
        <taxon>Lasiosphaeriaceae</taxon>
        <taxon>Cercophora</taxon>
    </lineage>
</organism>